<keyword evidence="2" id="KW-0238">DNA-binding</keyword>
<keyword evidence="6" id="KW-1185">Reference proteome</keyword>
<dbReference type="PANTHER" id="PTHR34580">
    <property type="match status" value="1"/>
</dbReference>
<reference evidence="5 6" key="1">
    <citation type="journal article" date="2021" name="Int. J. Syst. Evol. Microbiol.">
        <title>Reticulibacter mediterranei gen. nov., sp. nov., within the new family Reticulibacteraceae fam. nov., and Ktedonospora formicarum gen. nov., sp. nov., Ktedonobacter robiniae sp. nov., Dictyobacter formicarum sp. nov. and Dictyobacter arantiisoli sp. nov., belonging to the class Ktedonobacteria.</title>
        <authorList>
            <person name="Yabe S."/>
            <person name="Zheng Y."/>
            <person name="Wang C.M."/>
            <person name="Sakai Y."/>
            <person name="Abe K."/>
            <person name="Yokota A."/>
            <person name="Donadio S."/>
            <person name="Cavaletti L."/>
            <person name="Monciardini P."/>
        </authorList>
    </citation>
    <scope>NUCLEOTIDE SEQUENCE [LARGE SCALE GENOMIC DNA]</scope>
    <source>
        <strain evidence="5 6">SOSP1-9</strain>
    </source>
</reference>
<dbReference type="InterPro" id="IPR028349">
    <property type="entry name" value="PafC-like"/>
</dbReference>
<dbReference type="InterPro" id="IPR057727">
    <property type="entry name" value="WCX_dom"/>
</dbReference>
<dbReference type="SUPFAM" id="SSF46785">
    <property type="entry name" value="Winged helix' DNA-binding domain"/>
    <property type="match status" value="1"/>
</dbReference>
<dbReference type="InterPro" id="IPR018356">
    <property type="entry name" value="Tscrpt_reg_HTH_DeoR_CS"/>
</dbReference>
<evidence type="ECO:0000256" key="1">
    <source>
        <dbReference type="ARBA" id="ARBA00023015"/>
    </source>
</evidence>
<gene>
    <name evidence="5" type="ORF">KSZ_00670</name>
</gene>
<dbReference type="PANTHER" id="PTHR34580:SF1">
    <property type="entry name" value="PROTEIN PAFC"/>
    <property type="match status" value="1"/>
</dbReference>
<dbReference type="EMBL" id="BNJJ01000001">
    <property type="protein sequence ID" value="GHO82061.1"/>
    <property type="molecule type" value="Genomic_DNA"/>
</dbReference>
<dbReference type="RefSeq" id="WP_201359769.1">
    <property type="nucleotide sequence ID" value="NZ_BNJJ01000001.1"/>
</dbReference>
<evidence type="ECO:0000259" key="4">
    <source>
        <dbReference type="PROSITE" id="PS51000"/>
    </source>
</evidence>
<feature type="domain" description="HTH deoR-type" evidence="4">
    <location>
        <begin position="2"/>
        <end position="60"/>
    </location>
</feature>
<comment type="caution">
    <text evidence="5">The sequence shown here is derived from an EMBL/GenBank/DDBJ whole genome shotgun (WGS) entry which is preliminary data.</text>
</comment>
<organism evidence="5 6">
    <name type="scientific">Dictyobacter formicarum</name>
    <dbReference type="NCBI Taxonomy" id="2778368"/>
    <lineage>
        <taxon>Bacteria</taxon>
        <taxon>Bacillati</taxon>
        <taxon>Chloroflexota</taxon>
        <taxon>Ktedonobacteria</taxon>
        <taxon>Ktedonobacterales</taxon>
        <taxon>Dictyobacteraceae</taxon>
        <taxon>Dictyobacter</taxon>
    </lineage>
</organism>
<keyword evidence="1" id="KW-0805">Transcription regulation</keyword>
<dbReference type="Proteomes" id="UP000635565">
    <property type="component" value="Unassembled WGS sequence"/>
</dbReference>
<name>A0ABQ3V976_9CHLR</name>
<proteinExistence type="predicted"/>
<evidence type="ECO:0000313" key="6">
    <source>
        <dbReference type="Proteomes" id="UP000635565"/>
    </source>
</evidence>
<dbReference type="Gene3D" id="1.10.10.10">
    <property type="entry name" value="Winged helix-like DNA-binding domain superfamily/Winged helix DNA-binding domain"/>
    <property type="match status" value="1"/>
</dbReference>
<dbReference type="Pfam" id="PF08279">
    <property type="entry name" value="HTH_11"/>
    <property type="match status" value="1"/>
</dbReference>
<dbReference type="InterPro" id="IPR051534">
    <property type="entry name" value="CBASS_pafABC_assoc_protein"/>
</dbReference>
<sequence length="322" mass="36878">MRADRLLSIMLLLQVHRRLTARELAQRLEVSERTIHRDMESLSCAGIPVQAERGTGGGWSLMEEYRTNLTGLNEYEIQTLFLSRPSHVLSDLGLHKASEGALIKLLAALPAVRRQDAEYVSQRIHIDTSNWHSREEPIPALPTLQQAIWQEHKICFTYLRGETLVERIADPLGLVAKGSTWYLVAVVEGQSRSYRVSRIQSVRIMEEAYVRPPDFDLATFWTQSSRDFTSTLRWYQATVRAAPEVVPRIYGSSRLFRMEQTDVVDQDGWLTFHLGFDTPYEACAYILSFGDQVEVLEPAELRAEIIQQAARVLEYYTKKSFA</sequence>
<dbReference type="Pfam" id="PF13280">
    <property type="entry name" value="WYL"/>
    <property type="match status" value="1"/>
</dbReference>
<dbReference type="PROSITE" id="PS52050">
    <property type="entry name" value="WYL"/>
    <property type="match status" value="1"/>
</dbReference>
<dbReference type="InterPro" id="IPR026881">
    <property type="entry name" value="WYL_dom"/>
</dbReference>
<dbReference type="InterPro" id="IPR036390">
    <property type="entry name" value="WH_DNA-bd_sf"/>
</dbReference>
<dbReference type="PROSITE" id="PS51000">
    <property type="entry name" value="HTH_DEOR_2"/>
    <property type="match status" value="1"/>
</dbReference>
<keyword evidence="3" id="KW-0804">Transcription</keyword>
<evidence type="ECO:0000256" key="2">
    <source>
        <dbReference type="ARBA" id="ARBA00023125"/>
    </source>
</evidence>
<protein>
    <submittedName>
        <fullName evidence="5">Transcriptional regulator</fullName>
    </submittedName>
</protein>
<accession>A0ABQ3V976</accession>
<dbReference type="PROSITE" id="PS00894">
    <property type="entry name" value="HTH_DEOR_1"/>
    <property type="match status" value="1"/>
</dbReference>
<dbReference type="InterPro" id="IPR036388">
    <property type="entry name" value="WH-like_DNA-bd_sf"/>
</dbReference>
<evidence type="ECO:0000313" key="5">
    <source>
        <dbReference type="EMBL" id="GHO82061.1"/>
    </source>
</evidence>
<dbReference type="Pfam" id="PF25583">
    <property type="entry name" value="WCX"/>
    <property type="match status" value="1"/>
</dbReference>
<dbReference type="PIRSF" id="PIRSF016838">
    <property type="entry name" value="PafC"/>
    <property type="match status" value="1"/>
</dbReference>
<dbReference type="InterPro" id="IPR001034">
    <property type="entry name" value="DeoR_HTH"/>
</dbReference>
<dbReference type="InterPro" id="IPR013196">
    <property type="entry name" value="HTH_11"/>
</dbReference>
<evidence type="ECO:0000256" key="3">
    <source>
        <dbReference type="ARBA" id="ARBA00023163"/>
    </source>
</evidence>